<dbReference type="Proteomes" id="UP000046392">
    <property type="component" value="Unplaced"/>
</dbReference>
<dbReference type="GO" id="GO:0015074">
    <property type="term" value="P:DNA integration"/>
    <property type="evidence" value="ECO:0007669"/>
    <property type="project" value="InterPro"/>
</dbReference>
<organism evidence="3 4">
    <name type="scientific">Strongyloides papillosus</name>
    <name type="common">Intestinal threadworm</name>
    <dbReference type="NCBI Taxonomy" id="174720"/>
    <lineage>
        <taxon>Eukaryota</taxon>
        <taxon>Metazoa</taxon>
        <taxon>Ecdysozoa</taxon>
        <taxon>Nematoda</taxon>
        <taxon>Chromadorea</taxon>
        <taxon>Rhabditida</taxon>
        <taxon>Tylenchina</taxon>
        <taxon>Panagrolaimomorpha</taxon>
        <taxon>Strongyloidoidea</taxon>
        <taxon>Strongyloididae</taxon>
        <taxon>Strongyloides</taxon>
    </lineage>
</organism>
<feature type="compositionally biased region" description="Low complexity" evidence="1">
    <location>
        <begin position="1213"/>
        <end position="1228"/>
    </location>
</feature>
<reference evidence="4" key="1">
    <citation type="submission" date="2017-02" db="UniProtKB">
        <authorList>
            <consortium name="WormBaseParasite"/>
        </authorList>
    </citation>
    <scope>IDENTIFICATION</scope>
</reference>
<dbReference type="PANTHER" id="PTHR37984">
    <property type="entry name" value="PROTEIN CBG26694"/>
    <property type="match status" value="1"/>
</dbReference>
<dbReference type="InterPro" id="IPR012337">
    <property type="entry name" value="RNaseH-like_sf"/>
</dbReference>
<dbReference type="CDD" id="cd01647">
    <property type="entry name" value="RT_LTR"/>
    <property type="match status" value="1"/>
</dbReference>
<dbReference type="Gene3D" id="3.10.10.10">
    <property type="entry name" value="HIV Type 1 Reverse Transcriptase, subunit A, domain 1"/>
    <property type="match status" value="1"/>
</dbReference>
<dbReference type="Gene3D" id="3.30.70.270">
    <property type="match status" value="2"/>
</dbReference>
<dbReference type="InterPro" id="IPR036397">
    <property type="entry name" value="RNaseH_sf"/>
</dbReference>
<dbReference type="PROSITE" id="PS50994">
    <property type="entry name" value="INTEGRASE"/>
    <property type="match status" value="1"/>
</dbReference>
<dbReference type="SUPFAM" id="SSF53098">
    <property type="entry name" value="Ribonuclease H-like"/>
    <property type="match status" value="1"/>
</dbReference>
<accession>A0A0N5BR69</accession>
<dbReference type="PANTHER" id="PTHR37984:SF5">
    <property type="entry name" value="PROTEIN NYNRIN-LIKE"/>
    <property type="match status" value="1"/>
</dbReference>
<dbReference type="InterPro" id="IPR000477">
    <property type="entry name" value="RT_dom"/>
</dbReference>
<evidence type="ECO:0000313" key="4">
    <source>
        <dbReference type="WBParaSite" id="SPAL_0000837300.1"/>
    </source>
</evidence>
<dbReference type="InterPro" id="IPR043502">
    <property type="entry name" value="DNA/RNA_pol_sf"/>
</dbReference>
<proteinExistence type="predicted"/>
<evidence type="ECO:0000313" key="3">
    <source>
        <dbReference type="Proteomes" id="UP000046392"/>
    </source>
</evidence>
<dbReference type="WBParaSite" id="SPAL_0000837300.1">
    <property type="protein sequence ID" value="SPAL_0000837300.1"/>
    <property type="gene ID" value="SPAL_0000837300"/>
</dbReference>
<evidence type="ECO:0000256" key="1">
    <source>
        <dbReference type="SAM" id="MobiDB-lite"/>
    </source>
</evidence>
<dbReference type="GO" id="GO:0042575">
    <property type="term" value="C:DNA polymerase complex"/>
    <property type="evidence" value="ECO:0007669"/>
    <property type="project" value="UniProtKB-ARBA"/>
</dbReference>
<dbReference type="InterPro" id="IPR050951">
    <property type="entry name" value="Retrovirus_Pol_polyprotein"/>
</dbReference>
<dbReference type="InterPro" id="IPR001584">
    <property type="entry name" value="Integrase_cat-core"/>
</dbReference>
<evidence type="ECO:0000259" key="2">
    <source>
        <dbReference type="PROSITE" id="PS50994"/>
    </source>
</evidence>
<dbReference type="STRING" id="174720.A0A0N5BR69"/>
<dbReference type="Gene3D" id="3.30.420.10">
    <property type="entry name" value="Ribonuclease H-like superfamily/Ribonuclease H"/>
    <property type="match status" value="2"/>
</dbReference>
<dbReference type="Gene3D" id="1.10.340.70">
    <property type="match status" value="1"/>
</dbReference>
<dbReference type="GO" id="GO:0003676">
    <property type="term" value="F:nucleic acid binding"/>
    <property type="evidence" value="ECO:0007669"/>
    <property type="project" value="InterPro"/>
</dbReference>
<sequence>MAPPEKYSISDYGCKRTYSRFLQLVTSHLAEDDRVATILNSIPINWKNRFLKSIIQAGEESCLTSEGLLKLIEEEGTKEADSEPVAVAINKVFSIKFNFKEKNACGTLLNDLETALNGLISDQSKSELIPMFFVQLIPNKLKKEFKDSKLPTIEEIKKFSREQDLIFHNSSVFGFDSDKKRSLERKNSKNQDDKKDEKNHHKFNEIKNPRKQSDSSELRPIKKEKSYEIKFQNLSSNFDYSSIATTEALISDNSTCIKVGLDSCASLNSITLSDFEKLPEMIKNNLVIDKETYILKGIHNSESETLGYVETTISLPNFKVENEKIKFFVDPNAELSLLSYSFCKALGLNPFKIPANNDNEHDFFNIKFGQKCEDLKMFLKEEESKVLVDPTYEPGNKIEVNFKVDESFQGKRYPCIPVKEELKTVILEILSDQVKKNWLRKIEKNEIIGEGWNQAIIVERPGKQPRICYSCINLNKYIQLPKMVDLPNIRRVLFEAKTTVFSCWDVNSAFSRLTIAPECRKYFNIITPVGLYQSNVLVFGLKSSPAIYYNTMMEIMSGLEDYLIIYLDDILNIAPEDIHEKINIELLKRLRKFNFKLSTEKCCVSVKKLIFLGFQIEVGKGLYVDKERMSSLLQIKTPINGKDLRSILAKLQFCASFIPNFSIAIKNLYSYINRKDNIENEIEDDFRNLLSTVAKAICLQTVPNETKSLEIYVDCSSTATSSIMFCKTLDSSIPVYVGGRLLKRHEKNYNIGIKLLLAAQETIQNNEYLCSAFPITVFSKMKNLNQLTKDSPQVIFNTFQRIILKVIPYAVEFKVCDTSKNLVSHMADATFSYSNNVKELPTYFSKVEIPLDFLKVDHNKILEAYTDDKDAKLLIEFSSNNYDANTVDKIDPVLRKHIKDLKILDNLIYFGDRLYIPKSLISEIIGKLHSKHYSANAMENLCKKFFIFNSLYSRIREKYNSCKICIEHRRNKNQLINSWPNVTESHERWHSDIADYLGNKFLLVTDVFSHFTILRKMRSLHAKELQENLVNIFSDFGKPKVFVSDNATLYKAESTMEAFKEWGIYQAFSIPMCSESNGHAEKRIALVKDYLRKVVPNSKNFIESLKKCQLAINERVVKDNKTAYELFFSVTTSIDDIIANYYYEPKIMNIRCMFKKSREEKDWVEGTVIEQVHNNCFRIESDNRYFIRKGDSINFMLGGKIITQEEAVKVNSETQSLSSLDSSPTRSSSSDDIKSIDFTHTLEANDILNCLYNENPKKVSFKENLIDYSNTSNGNTSLFENTSNDSSSFYDHDNLPFTSVKSENFESNEILNNDSSTNESDNAKIPELTYLKTQDEVNKFIKERDIKIVCATDGSCEKGRGLSYIIQTRTKNYENSFRAGGNSSAQYLEIVALNQCVKALYDLKNKNEIADESILILIDNDYVARSLSSDLANWIKLYNIF</sequence>
<dbReference type="Pfam" id="PF00078">
    <property type="entry name" value="RVT_1"/>
    <property type="match status" value="1"/>
</dbReference>
<feature type="region of interest" description="Disordered" evidence="1">
    <location>
        <begin position="1213"/>
        <end position="1232"/>
    </location>
</feature>
<keyword evidence="3" id="KW-1185">Reference proteome</keyword>
<dbReference type="InterPro" id="IPR043128">
    <property type="entry name" value="Rev_trsase/Diguanyl_cyclase"/>
</dbReference>
<name>A0A0N5BR69_STREA</name>
<protein>
    <submittedName>
        <fullName evidence="4">Integrase catalytic domain-containing protein</fullName>
    </submittedName>
</protein>
<feature type="region of interest" description="Disordered" evidence="1">
    <location>
        <begin position="178"/>
        <end position="219"/>
    </location>
</feature>
<dbReference type="SUPFAM" id="SSF56672">
    <property type="entry name" value="DNA/RNA polymerases"/>
    <property type="match status" value="1"/>
</dbReference>
<feature type="domain" description="Integrase catalytic" evidence="2">
    <location>
        <begin position="976"/>
        <end position="1141"/>
    </location>
</feature>